<dbReference type="EMBL" id="MU004182">
    <property type="protein sequence ID" value="KAF2501602.1"/>
    <property type="molecule type" value="Genomic_DNA"/>
</dbReference>
<gene>
    <name evidence="2" type="ORF">BU16DRAFT_577717</name>
</gene>
<feature type="region of interest" description="Disordered" evidence="1">
    <location>
        <begin position="38"/>
        <end position="70"/>
    </location>
</feature>
<dbReference type="OrthoDB" id="10328596at2759"/>
<name>A0A6A6RB15_9PEZI</name>
<organism evidence="2 3">
    <name type="scientific">Lophium mytilinum</name>
    <dbReference type="NCBI Taxonomy" id="390894"/>
    <lineage>
        <taxon>Eukaryota</taxon>
        <taxon>Fungi</taxon>
        <taxon>Dikarya</taxon>
        <taxon>Ascomycota</taxon>
        <taxon>Pezizomycotina</taxon>
        <taxon>Dothideomycetes</taxon>
        <taxon>Pleosporomycetidae</taxon>
        <taxon>Mytilinidiales</taxon>
        <taxon>Mytilinidiaceae</taxon>
        <taxon>Lophium</taxon>
    </lineage>
</organism>
<proteinExistence type="predicted"/>
<feature type="region of interest" description="Disordered" evidence="1">
    <location>
        <begin position="1"/>
        <end position="20"/>
    </location>
</feature>
<dbReference type="AlphaFoldDB" id="A0A6A6RB15"/>
<evidence type="ECO:0000313" key="3">
    <source>
        <dbReference type="Proteomes" id="UP000799750"/>
    </source>
</evidence>
<accession>A0A6A6RB15</accession>
<evidence type="ECO:0000256" key="1">
    <source>
        <dbReference type="SAM" id="MobiDB-lite"/>
    </source>
</evidence>
<keyword evidence="3" id="KW-1185">Reference proteome</keyword>
<sequence>MSAYTPHPSPKKRATSAPDLDFGMLAFTESRVLATDNTRSFSDAQTCVPSSTVSTDEHEEEEADDARDAPSPIKQHEHLLADGHTTDWRHVFASKPPKLPDAMSERAAGGWIDIHSIRTLLPAPVRARNGEAARAKLHMVRHGSDRLETLEVVADRDHLYISSTVGRRGRDYWLYSLKRDGKVRVWYRELHGMVTIILSAPDGKGCCDFRAPKKCEPYAFAPFLRILADRIHTLADISQDDSE</sequence>
<dbReference type="Proteomes" id="UP000799750">
    <property type="component" value="Unassembled WGS sequence"/>
</dbReference>
<feature type="compositionally biased region" description="Polar residues" evidence="1">
    <location>
        <begin position="38"/>
        <end position="54"/>
    </location>
</feature>
<protein>
    <submittedName>
        <fullName evidence="2">Uncharacterized protein</fullName>
    </submittedName>
</protein>
<reference evidence="2" key="1">
    <citation type="journal article" date="2020" name="Stud. Mycol.">
        <title>101 Dothideomycetes genomes: a test case for predicting lifestyles and emergence of pathogens.</title>
        <authorList>
            <person name="Haridas S."/>
            <person name="Albert R."/>
            <person name="Binder M."/>
            <person name="Bloem J."/>
            <person name="Labutti K."/>
            <person name="Salamov A."/>
            <person name="Andreopoulos B."/>
            <person name="Baker S."/>
            <person name="Barry K."/>
            <person name="Bills G."/>
            <person name="Bluhm B."/>
            <person name="Cannon C."/>
            <person name="Castanera R."/>
            <person name="Culley D."/>
            <person name="Daum C."/>
            <person name="Ezra D."/>
            <person name="Gonzalez J."/>
            <person name="Henrissat B."/>
            <person name="Kuo A."/>
            <person name="Liang C."/>
            <person name="Lipzen A."/>
            <person name="Lutzoni F."/>
            <person name="Magnuson J."/>
            <person name="Mondo S."/>
            <person name="Nolan M."/>
            <person name="Ohm R."/>
            <person name="Pangilinan J."/>
            <person name="Park H.-J."/>
            <person name="Ramirez L."/>
            <person name="Alfaro M."/>
            <person name="Sun H."/>
            <person name="Tritt A."/>
            <person name="Yoshinaga Y."/>
            <person name="Zwiers L.-H."/>
            <person name="Turgeon B."/>
            <person name="Goodwin S."/>
            <person name="Spatafora J."/>
            <person name="Crous P."/>
            <person name="Grigoriev I."/>
        </authorList>
    </citation>
    <scope>NUCLEOTIDE SEQUENCE</scope>
    <source>
        <strain evidence="2">CBS 269.34</strain>
    </source>
</reference>
<evidence type="ECO:0000313" key="2">
    <source>
        <dbReference type="EMBL" id="KAF2501602.1"/>
    </source>
</evidence>